<proteinExistence type="predicted"/>
<dbReference type="CDD" id="cd18791">
    <property type="entry name" value="SF2_C_RHA"/>
    <property type="match status" value="1"/>
</dbReference>
<dbReference type="PROSITE" id="PS51194">
    <property type="entry name" value="HELICASE_CTER"/>
    <property type="match status" value="1"/>
</dbReference>
<dbReference type="Gene3D" id="3.40.50.300">
    <property type="entry name" value="P-loop containing nucleotide triphosphate hydrolases"/>
    <property type="match status" value="1"/>
</dbReference>
<evidence type="ECO:0000313" key="3">
    <source>
        <dbReference type="Proteomes" id="UP000017836"/>
    </source>
</evidence>
<dbReference type="HOGENOM" id="CLU_2267373_0_0_1"/>
<sequence>MTGQEDIENTVSKSEERIRSLEEGSCMGAISLPLHGSLPPEMQVRVFQPAPQNCRRFIVATNIAETSLTVDGVVYVIDSGYVKERNYNPSKGMYSLDIVKISR</sequence>
<evidence type="ECO:0000313" key="2">
    <source>
        <dbReference type="EMBL" id="ERN11836.1"/>
    </source>
</evidence>
<dbReference type="STRING" id="13333.W1PVU5"/>
<feature type="domain" description="Helicase C-terminal" evidence="1">
    <location>
        <begin position="1"/>
        <end position="103"/>
    </location>
</feature>
<dbReference type="Proteomes" id="UP000017836">
    <property type="component" value="Unassembled WGS sequence"/>
</dbReference>
<keyword evidence="3" id="KW-1185">Reference proteome</keyword>
<dbReference type="InterPro" id="IPR001650">
    <property type="entry name" value="Helicase_C-like"/>
</dbReference>
<dbReference type="Gramene" id="ERN11836">
    <property type="protein sequence ID" value="ERN11836"/>
    <property type="gene ID" value="AMTR_s00020p00055390"/>
</dbReference>
<dbReference type="OMA" id="SCMGAIS"/>
<protein>
    <recommendedName>
        <fullName evidence="1">Helicase C-terminal domain-containing protein</fullName>
    </recommendedName>
</protein>
<dbReference type="eggNOG" id="KOG0922">
    <property type="taxonomic scope" value="Eukaryota"/>
</dbReference>
<name>W1PVU5_AMBTC</name>
<organism evidence="2 3">
    <name type="scientific">Amborella trichopoda</name>
    <dbReference type="NCBI Taxonomy" id="13333"/>
    <lineage>
        <taxon>Eukaryota</taxon>
        <taxon>Viridiplantae</taxon>
        <taxon>Streptophyta</taxon>
        <taxon>Embryophyta</taxon>
        <taxon>Tracheophyta</taxon>
        <taxon>Spermatophyta</taxon>
        <taxon>Magnoliopsida</taxon>
        <taxon>Amborellales</taxon>
        <taxon>Amborellaceae</taxon>
        <taxon>Amborella</taxon>
    </lineage>
</organism>
<accession>W1PVU5</accession>
<reference evidence="3" key="1">
    <citation type="journal article" date="2013" name="Science">
        <title>The Amborella genome and the evolution of flowering plants.</title>
        <authorList>
            <consortium name="Amborella Genome Project"/>
        </authorList>
    </citation>
    <scope>NUCLEOTIDE SEQUENCE [LARGE SCALE GENOMIC DNA]</scope>
</reference>
<evidence type="ECO:0000259" key="1">
    <source>
        <dbReference type="PROSITE" id="PS51194"/>
    </source>
</evidence>
<dbReference type="InterPro" id="IPR027417">
    <property type="entry name" value="P-loop_NTPase"/>
</dbReference>
<dbReference type="AlphaFoldDB" id="W1PVU5"/>
<dbReference type="EMBL" id="KI392664">
    <property type="protein sequence ID" value="ERN11836.1"/>
    <property type="molecule type" value="Genomic_DNA"/>
</dbReference>
<gene>
    <name evidence="2" type="ORF">AMTR_s00020p00055390</name>
</gene>
<dbReference type="PANTHER" id="PTHR18934:SF234">
    <property type="entry name" value="PRE-MRNA-SPLICING FACTOR ATP-DEPENDENT RNA HELICASE DEAH4-RELATED"/>
    <property type="match status" value="1"/>
</dbReference>
<dbReference type="Pfam" id="PF00271">
    <property type="entry name" value="Helicase_C"/>
    <property type="match status" value="1"/>
</dbReference>
<dbReference type="PANTHER" id="PTHR18934">
    <property type="entry name" value="ATP-DEPENDENT RNA HELICASE"/>
    <property type="match status" value="1"/>
</dbReference>
<dbReference type="SUPFAM" id="SSF52540">
    <property type="entry name" value="P-loop containing nucleoside triphosphate hydrolases"/>
    <property type="match status" value="1"/>
</dbReference>